<reference evidence="1" key="1">
    <citation type="submission" date="2015-11" db="EMBL/GenBank/DDBJ databases">
        <title>De novo transcriptome assembly of four potential Pierce s Disease insect vectors from Arizona vineyards.</title>
        <authorList>
            <person name="Tassone E.E."/>
        </authorList>
    </citation>
    <scope>NUCLEOTIDE SEQUENCE</scope>
</reference>
<evidence type="ECO:0008006" key="2">
    <source>
        <dbReference type="Google" id="ProtNLM"/>
    </source>
</evidence>
<sequence length="207" mass="22582">DAIYNQFASMIEFEEQLAQVKLNFVVNLLVTELASAPTDPNIQSTLEQCYQSAVDQNPQADPDCIQDVLSNTNQTIYDSQQQLGYCANLTHGWLVAKGQLPQAYAANTTLSNIVDDILTQAQKCAKRFGNNPRKEYNCMLKVQQQNNDAWQNATTVIQQVYDMLSGVSLLVGLNVNDCVGLEDGTLGAKCAGITADVVACTQNATSH</sequence>
<name>A0A1B6KIX3_9HEMI</name>
<dbReference type="AlphaFoldDB" id="A0A1B6KIX3"/>
<organism evidence="1">
    <name type="scientific">Graphocephala atropunctata</name>
    <dbReference type="NCBI Taxonomy" id="36148"/>
    <lineage>
        <taxon>Eukaryota</taxon>
        <taxon>Metazoa</taxon>
        <taxon>Ecdysozoa</taxon>
        <taxon>Arthropoda</taxon>
        <taxon>Hexapoda</taxon>
        <taxon>Insecta</taxon>
        <taxon>Pterygota</taxon>
        <taxon>Neoptera</taxon>
        <taxon>Paraneoptera</taxon>
        <taxon>Hemiptera</taxon>
        <taxon>Auchenorrhyncha</taxon>
        <taxon>Membracoidea</taxon>
        <taxon>Cicadellidae</taxon>
        <taxon>Cicadellinae</taxon>
        <taxon>Cicadellini</taxon>
        <taxon>Graphocephala</taxon>
    </lineage>
</organism>
<gene>
    <name evidence="1" type="ORF">g.15800</name>
</gene>
<evidence type="ECO:0000313" key="1">
    <source>
        <dbReference type="EMBL" id="JAT11124.1"/>
    </source>
</evidence>
<protein>
    <recommendedName>
        <fullName evidence="2">Protein TsetseEP domain-containing protein</fullName>
    </recommendedName>
</protein>
<accession>A0A1B6KIX3</accession>
<dbReference type="EMBL" id="GEBQ01028853">
    <property type="protein sequence ID" value="JAT11124.1"/>
    <property type="molecule type" value="Transcribed_RNA"/>
</dbReference>
<feature type="non-terminal residue" evidence="1">
    <location>
        <position position="1"/>
    </location>
</feature>
<proteinExistence type="predicted"/>